<dbReference type="EMBL" id="JBJQOH010000008">
    <property type="protein sequence ID" value="KAL3677461.1"/>
    <property type="molecule type" value="Genomic_DNA"/>
</dbReference>
<feature type="coiled-coil region" evidence="2">
    <location>
        <begin position="433"/>
        <end position="467"/>
    </location>
</feature>
<protein>
    <submittedName>
        <fullName evidence="4">Uncharacterized protein</fullName>
    </submittedName>
</protein>
<evidence type="ECO:0000256" key="3">
    <source>
        <dbReference type="SAM" id="MobiDB-lite"/>
    </source>
</evidence>
<feature type="compositionally biased region" description="Low complexity" evidence="3">
    <location>
        <begin position="193"/>
        <end position="227"/>
    </location>
</feature>
<feature type="region of interest" description="Disordered" evidence="3">
    <location>
        <begin position="1473"/>
        <end position="1519"/>
    </location>
</feature>
<feature type="coiled-coil region" evidence="2">
    <location>
        <begin position="607"/>
        <end position="659"/>
    </location>
</feature>
<sequence length="2116" mass="241892">MGEYAENPVDSLNNSELNVVEDMSVARDIARRFEQLESQWLRFQKTSSKWEAEEPPGLKAEVLLNSRLQGHIVPSTAFSYSNPLFTTNKPLKKRTVTISPRTSLAAARSSLSLITALNPDNLLTPKPKQPLLASSEKPLQIQKEETSHQLTQGAGDRTTRSYFASKRPTSLSGKFVVTSDASNCNRGYTPITSSSSPEKSTSYSSSLNCDSLSKPTSSSSTVSATNSDRPRHCSTVITGGRSQLFESEDAFQSMLPLSEGTGEAWSAPSRSLGDYRKLGTLDPASFSSGKGFLGQYTTRMPGGPQSTAVAPSSRSPPPVTLSASSAREAELQSDNSQMESRSSFRVDKLSRQPWQTELSLLPSEGATSGKRLPSQSLPEEKRAISDLNHNSEAAGCIPSLTVKTSRQDAQIDWKDRTEICALMQKKLDHTVNKVEWELRLSKKESRLRSAEEALLDEQQKLTEERMALSKFEAILTQREEAVQHLEQIRDIQTARESVEAGSVVVEKLVAALKDVLEQMEQKDKSLREFWNKLKDPLRTDLEQANQSFGVEPDQFKTLLSPKAFEGLNLLASNGDSKEWCRIVVDVCQRLVSYLASETHLQKWAMILETESVRLRSLEEEIESTKAASAEHFERAAEMMRSAEEQCRVAEEERVSLNKERDGLIQWVTHLQERRKAVTECEREAATSLAEVQKKAANLVVHESSIDGKALEISALQDQLMATSQRLHEDQEAVKRERVKVQEKLRQVTSRERDVESQLQFVKKLKEELDEQRENFDRDRLLEERRRENAYAAQREVEDKLNIREMTLRDVEKELADKAAAAESFAAQLNDREKLLNSMHEQCEQERSKAKDLMADLEKERKRVKDAQIAIEEAHVSKKNADDAWARVAKERREADDYLKSVEERIKAWEDRLRAREKELQQQEMSLREIENRMKEEQEQSQAKSTQERENWAEELKAKHESLIKRTRILENKESEIKSDLEKLTEERRLAIDEIKRFAEIEARAWAAERELQTKHDEHLQMVRKHAKEYRAQLEELETARREVEKEFEEVHTKRDELQIWQREAEDTLQRRIDSFVKGKEELHLQIQELKKLQMDIEQAGAQIIDRVSELDEASSKLEMQRSQVETSKMKLEALAQTLRDRDSALSEENVASALAEIKKMSAEATAKERNLRYREQAVIDSENDLKELEARLANERKDLEKMIAEVEQHAATLKEETAAAEESSRNRSREELLVEEKKEYIFAREKEMAAYESELKAKALSLEEHSQAIAKLEQQVQDRLKKTKDVDKGWQKLREERAAFEAERQTLAAQKEESQNWKAEQDRLAREDAQRKAKLREELDRQKTEMLANLREREAALHVREARVTEREASIQLLEREGKSQVQKDAQELRQQLKDARAELDAQRQYVEDKRRIAEAIAATIEEREAKLKVREREVEKREFSLQERERKLNLEERDSQVTVDFLKLQQGKERWDSRRKGNLEKSGDSLFRMDPPDYSQDSSSKEVAALEEERRHAHRKQEEEMAKQRLKGMEDALHQEASKILQERHSLQAQQKELEETRKAVQDVKVTLTSQLKATKQMVADAALTAQNASREREALEEERRRLEKAQKEAEMSLAAKEAKLTQETTRLESMRNTVLQEKTQAMEMVQNAVRTAERDRYVDVNFMQSNKNRETGESQQEKEFAKTVEALHKEKLSLQEEKAQIKLLHDVLEREKHQQSAFQQATVNIQKDAESRQWRGIQKWWDENKLADFHGYAEPPHDVRRDARPLLSQDFAIPSYREAVERQSLGTNSDMSTRTTFTPSPPQRMDQHDTNATNTSWNEGSTLLSSSASSLGVRVHQIPSGKWDDSIEPLHEGNVPSKKRVESVMASLLNARQASRSRLQRTENALLGFPPSSPFTSQVQQALNALSSRLNLMEQIEDGLVSHLSKAYDSDYAESDGVVIDKVQLLSRMQEQQSLRAEWEEDMQQQLETISMLQASSRNASSFTTPLPKGVGSSEKMHCPTPRADWQGGDCTNCSSQIAQDGGNSGLSAGNSGSSDPNQGRQYPSPDWQVTFEPLTGVDAKALSLSPLVDQHYYSNIGQNPHPAYAPREYDPSDKFVRRKLYLSPSTNPHYAAQ</sequence>
<dbReference type="Proteomes" id="UP001633002">
    <property type="component" value="Unassembled WGS sequence"/>
</dbReference>
<accession>A0ABD3GFT8</accession>
<feature type="region of interest" description="Disordered" evidence="3">
    <location>
        <begin position="188"/>
        <end position="233"/>
    </location>
</feature>
<dbReference type="PANTHER" id="PTHR23160:SF19">
    <property type="entry name" value="MYOSIN HEAVY CHAIN-RELATED PROTEIN"/>
    <property type="match status" value="1"/>
</dbReference>
<reference evidence="4 5" key="1">
    <citation type="submission" date="2024-09" db="EMBL/GenBank/DDBJ databases">
        <title>Chromosome-scale assembly of Riccia sorocarpa.</title>
        <authorList>
            <person name="Paukszto L."/>
        </authorList>
    </citation>
    <scope>NUCLEOTIDE SEQUENCE [LARGE SCALE GENOMIC DNA]</scope>
    <source>
        <strain evidence="4">LP-2024</strain>
        <tissue evidence="4">Aerial parts of the thallus</tissue>
    </source>
</reference>
<feature type="coiled-coil region" evidence="2">
    <location>
        <begin position="1255"/>
        <end position="1410"/>
    </location>
</feature>
<name>A0ABD3GFT8_9MARC</name>
<feature type="coiled-coil region" evidence="2">
    <location>
        <begin position="825"/>
        <end position="1102"/>
    </location>
</feature>
<evidence type="ECO:0000313" key="5">
    <source>
        <dbReference type="Proteomes" id="UP001633002"/>
    </source>
</evidence>
<feature type="coiled-coil region" evidence="2">
    <location>
        <begin position="751"/>
        <end position="785"/>
    </location>
</feature>
<feature type="region of interest" description="Disordered" evidence="3">
    <location>
        <begin position="292"/>
        <end position="379"/>
    </location>
</feature>
<feature type="region of interest" description="Disordered" evidence="3">
    <location>
        <begin position="1788"/>
        <end position="1817"/>
    </location>
</feature>
<evidence type="ECO:0000313" key="4">
    <source>
        <dbReference type="EMBL" id="KAL3677461.1"/>
    </source>
</evidence>
<feature type="coiled-coil region" evidence="2">
    <location>
        <begin position="1150"/>
        <end position="1223"/>
    </location>
</feature>
<keyword evidence="5" id="KW-1185">Reference proteome</keyword>
<evidence type="ECO:0000256" key="1">
    <source>
        <dbReference type="ARBA" id="ARBA00023054"/>
    </source>
</evidence>
<dbReference type="PANTHER" id="PTHR23160">
    <property type="entry name" value="SYNAPTONEMAL COMPLEX PROTEIN-RELATED"/>
    <property type="match status" value="1"/>
</dbReference>
<feature type="compositionally biased region" description="Low complexity" evidence="3">
    <location>
        <begin position="2028"/>
        <end position="2037"/>
    </location>
</feature>
<evidence type="ECO:0000256" key="2">
    <source>
        <dbReference type="SAM" id="Coils"/>
    </source>
</evidence>
<feature type="region of interest" description="Disordered" evidence="3">
    <location>
        <begin position="1979"/>
        <end position="2006"/>
    </location>
</feature>
<keyword evidence="1 2" id="KW-0175">Coiled coil</keyword>
<feature type="compositionally biased region" description="Basic and acidic residues" evidence="3">
    <location>
        <begin position="1508"/>
        <end position="1519"/>
    </location>
</feature>
<feature type="coiled-coil region" evidence="2">
    <location>
        <begin position="1686"/>
        <end position="1716"/>
    </location>
</feature>
<gene>
    <name evidence="4" type="ORF">R1sor_027409</name>
</gene>
<organism evidence="4 5">
    <name type="scientific">Riccia sorocarpa</name>
    <dbReference type="NCBI Taxonomy" id="122646"/>
    <lineage>
        <taxon>Eukaryota</taxon>
        <taxon>Viridiplantae</taxon>
        <taxon>Streptophyta</taxon>
        <taxon>Embryophyta</taxon>
        <taxon>Marchantiophyta</taxon>
        <taxon>Marchantiopsida</taxon>
        <taxon>Marchantiidae</taxon>
        <taxon>Marchantiales</taxon>
        <taxon>Ricciaceae</taxon>
        <taxon>Riccia</taxon>
    </lineage>
</organism>
<proteinExistence type="predicted"/>
<feature type="coiled-coil region" evidence="2">
    <location>
        <begin position="1944"/>
        <end position="1978"/>
    </location>
</feature>
<feature type="compositionally biased region" description="Polar residues" evidence="3">
    <location>
        <begin position="332"/>
        <end position="341"/>
    </location>
</feature>
<comment type="caution">
    <text evidence="4">The sequence shown here is derived from an EMBL/GenBank/DDBJ whole genome shotgun (WGS) entry which is preliminary data.</text>
</comment>
<feature type="compositionally biased region" description="Basic and acidic residues" evidence="3">
    <location>
        <begin position="1473"/>
        <end position="1484"/>
    </location>
</feature>
<feature type="region of interest" description="Disordered" evidence="3">
    <location>
        <begin position="144"/>
        <end position="164"/>
    </location>
</feature>
<feature type="compositionally biased region" description="Polar residues" evidence="3">
    <location>
        <begin position="1788"/>
        <end position="1800"/>
    </location>
</feature>
<feature type="region of interest" description="Disordered" evidence="3">
    <location>
        <begin position="2024"/>
        <end position="2050"/>
    </location>
</feature>